<comment type="caution">
    <text evidence="1">The sequence shown here is derived from an EMBL/GenBank/DDBJ whole genome shotgun (WGS) entry which is preliminary data.</text>
</comment>
<organism evidence="1 2">
    <name type="scientific">Populus alba</name>
    <name type="common">White poplar</name>
    <dbReference type="NCBI Taxonomy" id="43335"/>
    <lineage>
        <taxon>Eukaryota</taxon>
        <taxon>Viridiplantae</taxon>
        <taxon>Streptophyta</taxon>
        <taxon>Embryophyta</taxon>
        <taxon>Tracheophyta</taxon>
        <taxon>Spermatophyta</taxon>
        <taxon>Magnoliopsida</taxon>
        <taxon>eudicotyledons</taxon>
        <taxon>Gunneridae</taxon>
        <taxon>Pentapetalae</taxon>
        <taxon>rosids</taxon>
        <taxon>fabids</taxon>
        <taxon>Malpighiales</taxon>
        <taxon>Salicaceae</taxon>
        <taxon>Saliceae</taxon>
        <taxon>Populus</taxon>
    </lineage>
</organism>
<accession>A0ACC4ASQ8</accession>
<evidence type="ECO:0000313" key="2">
    <source>
        <dbReference type="Proteomes" id="UP000309997"/>
    </source>
</evidence>
<evidence type="ECO:0000313" key="1">
    <source>
        <dbReference type="EMBL" id="KAL3568803.1"/>
    </source>
</evidence>
<keyword evidence="2" id="KW-1185">Reference proteome</keyword>
<reference evidence="1 2" key="1">
    <citation type="journal article" date="2024" name="Plant Biotechnol. J.">
        <title>Genome and CRISPR/Cas9 system of a widespread forest tree (Populus alba) in the world.</title>
        <authorList>
            <person name="Liu Y.J."/>
            <person name="Jiang P.F."/>
            <person name="Han X.M."/>
            <person name="Li X.Y."/>
            <person name="Wang H.M."/>
            <person name="Wang Y.J."/>
            <person name="Wang X.X."/>
            <person name="Zeng Q.Y."/>
        </authorList>
    </citation>
    <scope>NUCLEOTIDE SEQUENCE [LARGE SCALE GENOMIC DNA]</scope>
    <source>
        <strain evidence="2">cv. PAL-ZL1</strain>
    </source>
</reference>
<proteinExistence type="predicted"/>
<dbReference type="EMBL" id="RCHU02000016">
    <property type="protein sequence ID" value="KAL3568803.1"/>
    <property type="molecule type" value="Genomic_DNA"/>
</dbReference>
<dbReference type="Proteomes" id="UP000309997">
    <property type="component" value="Unassembled WGS sequence"/>
</dbReference>
<protein>
    <submittedName>
        <fullName evidence="1">Uncharacterized protein</fullName>
    </submittedName>
</protein>
<name>A0ACC4ASQ8_POPAL</name>
<sequence length="119" mass="12673">MEDQSLHPLRDFLNSTGCPDFELLNSPECPFVATAAARAGDCGGGDTLLTTTSSRAAAAAAAGFDTQTPIFPPFINPTKTQESDFAFYLRKGFTVYLISATNFAFGLLGFYGILVKMCA</sequence>
<gene>
    <name evidence="1" type="ORF">D5086_028693</name>
</gene>